<dbReference type="InterPro" id="IPR008979">
    <property type="entry name" value="Galactose-bd-like_sf"/>
</dbReference>
<dbReference type="GO" id="GO:0008239">
    <property type="term" value="F:dipeptidyl-peptidase activity"/>
    <property type="evidence" value="ECO:0007669"/>
    <property type="project" value="InterPro"/>
</dbReference>
<dbReference type="SUPFAM" id="SSF53474">
    <property type="entry name" value="alpha/beta-Hydrolases"/>
    <property type="match status" value="1"/>
</dbReference>
<dbReference type="InterPro" id="IPR029058">
    <property type="entry name" value="AB_hydrolase_fold"/>
</dbReference>
<dbReference type="SUPFAM" id="SSF49785">
    <property type="entry name" value="Galactose-binding domain-like"/>
    <property type="match status" value="1"/>
</dbReference>
<dbReference type="NCBIfam" id="TIGR00976">
    <property type="entry name" value="CocE_NonD"/>
    <property type="match status" value="1"/>
</dbReference>
<dbReference type="InterPro" id="IPR000383">
    <property type="entry name" value="Xaa-Pro-like_dom"/>
</dbReference>
<protein>
    <recommendedName>
        <fullName evidence="2">Xaa-Pro dipeptidyl-peptidase C-terminal domain-containing protein</fullName>
    </recommendedName>
</protein>
<dbReference type="Pfam" id="PF02129">
    <property type="entry name" value="Peptidase_S15"/>
    <property type="match status" value="1"/>
</dbReference>
<keyword evidence="1" id="KW-0378">Hydrolase</keyword>
<dbReference type="Pfam" id="PF08530">
    <property type="entry name" value="PepX_C"/>
    <property type="match status" value="1"/>
</dbReference>
<dbReference type="EMBL" id="JACHFL010000017">
    <property type="protein sequence ID" value="MBB5365402.1"/>
    <property type="molecule type" value="Genomic_DNA"/>
</dbReference>
<dbReference type="Gene3D" id="3.40.50.1820">
    <property type="entry name" value="alpha/beta hydrolase"/>
    <property type="match status" value="1"/>
</dbReference>
<proteinExistence type="predicted"/>
<reference evidence="3 4" key="1">
    <citation type="submission" date="2020-08" db="EMBL/GenBank/DDBJ databases">
        <title>Genomic Encyclopedia of Type Strains, Phase IV (KMG-IV): sequencing the most valuable type-strain genomes for metagenomic binning, comparative biology and taxonomic classification.</title>
        <authorList>
            <person name="Goeker M."/>
        </authorList>
    </citation>
    <scope>NUCLEOTIDE SEQUENCE [LARGE SCALE GENOMIC DNA]</scope>
    <source>
        <strain evidence="3 4">DSM 27939</strain>
    </source>
</reference>
<gene>
    <name evidence="3" type="ORF">HNQ08_004523</name>
</gene>
<organism evidence="3 4">
    <name type="scientific">Deinococcus humi</name>
    <dbReference type="NCBI Taxonomy" id="662880"/>
    <lineage>
        <taxon>Bacteria</taxon>
        <taxon>Thermotogati</taxon>
        <taxon>Deinococcota</taxon>
        <taxon>Deinococci</taxon>
        <taxon>Deinococcales</taxon>
        <taxon>Deinococcaceae</taxon>
        <taxon>Deinococcus</taxon>
    </lineage>
</organism>
<name>A0A7W8NIT9_9DEIO</name>
<dbReference type="InterPro" id="IPR005674">
    <property type="entry name" value="CocE/Ser_esterase"/>
</dbReference>
<dbReference type="Gene3D" id="2.60.120.260">
    <property type="entry name" value="Galactose-binding domain-like"/>
    <property type="match status" value="1"/>
</dbReference>
<evidence type="ECO:0000313" key="4">
    <source>
        <dbReference type="Proteomes" id="UP000552709"/>
    </source>
</evidence>
<evidence type="ECO:0000256" key="1">
    <source>
        <dbReference type="ARBA" id="ARBA00022801"/>
    </source>
</evidence>
<comment type="caution">
    <text evidence="3">The sequence shown here is derived from an EMBL/GenBank/DDBJ whole genome shotgun (WGS) entry which is preliminary data.</text>
</comment>
<dbReference type="AlphaFoldDB" id="A0A7W8NIT9"/>
<accession>A0A7W8NIT9</accession>
<dbReference type="SMART" id="SM00939">
    <property type="entry name" value="PepX_C"/>
    <property type="match status" value="1"/>
</dbReference>
<dbReference type="Proteomes" id="UP000552709">
    <property type="component" value="Unassembled WGS sequence"/>
</dbReference>
<evidence type="ECO:0000313" key="3">
    <source>
        <dbReference type="EMBL" id="MBB5365402.1"/>
    </source>
</evidence>
<dbReference type="Gene3D" id="1.10.3020.10">
    <property type="entry name" value="alpha-amino acid ester hydrolase ( Helical cap domain)"/>
    <property type="match status" value="1"/>
</dbReference>
<dbReference type="RefSeq" id="WP_221284361.1">
    <property type="nucleotide sequence ID" value="NZ_JACHFL010000017.1"/>
</dbReference>
<keyword evidence="4" id="KW-1185">Reference proteome</keyword>
<feature type="domain" description="Xaa-Pro dipeptidyl-peptidase C-terminal" evidence="2">
    <location>
        <begin position="317"/>
        <end position="543"/>
    </location>
</feature>
<evidence type="ECO:0000259" key="2">
    <source>
        <dbReference type="SMART" id="SM00939"/>
    </source>
</evidence>
<sequence length="548" mass="59408">MPDPRATPPTRFARVIDTITTRSMKLPGGLPYTVTQGVRVPMRDGAELLADLYTPVGEVRGTLLVRLPYGRSVLVASNFVAPYAARGYRVVLQSCRGTFGSGGGPFEPMGREIEDGADTVTWLRNQPWFEGKFATVGASYFGFTQWALLLDPPPELVTAIILMGVHDLYQTAHGAGAFRLELLLSWHHQIARQERGGLLTALIDRATLTRRLKPALDALPLLETGERHLGHGPFAASYGDMLTRADPGDPYWAPRRLGEALERVRVPVLLAGGWQDIFLDQTLEQYTRLRDRDVDVALTVGPWAHGEGLGVMTRESLDWLAEHLGGEARPRSAPVRVYVTGAAEWRDLPGWPPPTEPQTLYLHPDEGLGIYAPSPKARPSTFTYDPANPTPSVGGQLLVNGGSRDNRPLEARGDVLTFTGPALTAPLEVVGVPAVELAHHSDNPHADLFVRLCEVDVRGQSRTVSDGFRRLSPVDGGGVVRLALGATAHRFAVGSRIRVLISGGSHPQYARNLGTGEDEATGRRLAVSHLTVMHGEGGLSRIVLPVMG</sequence>
<dbReference type="InterPro" id="IPR013736">
    <property type="entry name" value="Xaa-Pro_dipept_C"/>
</dbReference>